<name>A0AA89C1P1_PINIB</name>
<feature type="transmembrane region" description="Helical" evidence="1">
    <location>
        <begin position="283"/>
        <end position="302"/>
    </location>
</feature>
<feature type="transmembrane region" description="Helical" evidence="1">
    <location>
        <begin position="70"/>
        <end position="88"/>
    </location>
</feature>
<comment type="caution">
    <text evidence="2">The sequence shown here is derived from an EMBL/GenBank/DDBJ whole genome shotgun (WGS) entry which is preliminary data.</text>
</comment>
<dbReference type="GO" id="GO:0016020">
    <property type="term" value="C:membrane"/>
    <property type="evidence" value="ECO:0007669"/>
    <property type="project" value="TreeGrafter"/>
</dbReference>
<dbReference type="PANTHER" id="PTHR13906">
    <property type="entry name" value="PORCUPINE"/>
    <property type="match status" value="1"/>
</dbReference>
<evidence type="ECO:0000313" key="3">
    <source>
        <dbReference type="Proteomes" id="UP001186944"/>
    </source>
</evidence>
<organism evidence="2 3">
    <name type="scientific">Pinctada imbricata</name>
    <name type="common">Atlantic pearl-oyster</name>
    <name type="synonym">Pinctada martensii</name>
    <dbReference type="NCBI Taxonomy" id="66713"/>
    <lineage>
        <taxon>Eukaryota</taxon>
        <taxon>Metazoa</taxon>
        <taxon>Spiralia</taxon>
        <taxon>Lophotrochozoa</taxon>
        <taxon>Mollusca</taxon>
        <taxon>Bivalvia</taxon>
        <taxon>Autobranchia</taxon>
        <taxon>Pteriomorphia</taxon>
        <taxon>Pterioida</taxon>
        <taxon>Pterioidea</taxon>
        <taxon>Pteriidae</taxon>
        <taxon>Pinctada</taxon>
    </lineage>
</organism>
<dbReference type="AlphaFoldDB" id="A0AA89C1P1"/>
<feature type="transmembrane region" description="Helical" evidence="1">
    <location>
        <begin position="142"/>
        <end position="161"/>
    </location>
</feature>
<accession>A0AA89C1P1</accession>
<evidence type="ECO:0008006" key="4">
    <source>
        <dbReference type="Google" id="ProtNLM"/>
    </source>
</evidence>
<reference evidence="2" key="1">
    <citation type="submission" date="2019-08" db="EMBL/GenBank/DDBJ databases">
        <title>The improved chromosome-level genome for the pearl oyster Pinctada fucata martensii using PacBio sequencing and Hi-C.</title>
        <authorList>
            <person name="Zheng Z."/>
        </authorList>
    </citation>
    <scope>NUCLEOTIDE SEQUENCE</scope>
    <source>
        <strain evidence="2">ZZ-2019</strain>
        <tissue evidence="2">Adductor muscle</tissue>
    </source>
</reference>
<dbReference type="GO" id="GO:0030258">
    <property type="term" value="P:lipid modification"/>
    <property type="evidence" value="ECO:0007669"/>
    <property type="project" value="TreeGrafter"/>
</dbReference>
<feature type="transmembrane region" description="Helical" evidence="1">
    <location>
        <begin position="362"/>
        <end position="382"/>
    </location>
</feature>
<keyword evidence="1" id="KW-0812">Transmembrane</keyword>
<dbReference type="GO" id="GO:0005783">
    <property type="term" value="C:endoplasmic reticulum"/>
    <property type="evidence" value="ECO:0007669"/>
    <property type="project" value="TreeGrafter"/>
</dbReference>
<feature type="transmembrane region" description="Helical" evidence="1">
    <location>
        <begin position="108"/>
        <end position="130"/>
    </location>
</feature>
<dbReference type="GO" id="GO:0061355">
    <property type="term" value="P:Wnt protein secretion"/>
    <property type="evidence" value="ECO:0007669"/>
    <property type="project" value="TreeGrafter"/>
</dbReference>
<protein>
    <recommendedName>
        <fullName evidence="4">Protein-serine O-palmitoleoyltransferase porcupine-like</fullName>
    </recommendedName>
</protein>
<dbReference type="Proteomes" id="UP001186944">
    <property type="component" value="Unassembled WGS sequence"/>
</dbReference>
<dbReference type="EMBL" id="VSWD01000005">
    <property type="protein sequence ID" value="KAK3102736.1"/>
    <property type="molecule type" value="Genomic_DNA"/>
</dbReference>
<proteinExistence type="predicted"/>
<keyword evidence="1" id="KW-1133">Transmembrane helix</keyword>
<keyword evidence="1" id="KW-0472">Membrane</keyword>
<dbReference type="GO" id="GO:1990698">
    <property type="term" value="F:palmitoleoyltransferase activity"/>
    <property type="evidence" value="ECO:0007669"/>
    <property type="project" value="TreeGrafter"/>
</dbReference>
<evidence type="ECO:0000256" key="1">
    <source>
        <dbReference type="SAM" id="Phobius"/>
    </source>
</evidence>
<feature type="transmembrane region" description="Helical" evidence="1">
    <location>
        <begin position="417"/>
        <end position="439"/>
    </location>
</feature>
<gene>
    <name evidence="2" type="ORF">FSP39_013537</name>
</gene>
<feature type="transmembrane region" description="Helical" evidence="1">
    <location>
        <begin position="459"/>
        <end position="479"/>
    </location>
</feature>
<keyword evidence="3" id="KW-1185">Reference proteome</keyword>
<feature type="transmembrane region" description="Helical" evidence="1">
    <location>
        <begin position="167"/>
        <end position="185"/>
    </location>
</feature>
<dbReference type="PANTHER" id="PTHR13906:SF12">
    <property type="entry name" value="PROTEIN-SERINE O-PALMITOLEOYLTRANSFERASE PORCUPINE"/>
    <property type="match status" value="1"/>
</dbReference>
<dbReference type="InterPro" id="IPR049941">
    <property type="entry name" value="LPLAT_7/PORCN-like"/>
</dbReference>
<sequence>MDYDVYYDDVMGDSLLQDYYDEEELEELLRAYQDGYYGDDPEVTRMPLLELVNNCLIPTLTQTLQMLGPLYAMCFIFRLICLFLRSGSQLSSFPKVHITSAILGLFTLNYFFGATIIYLLICCLTVYVILVLTSQKCPRQSGVCVAVFVVIYIVVCELFVVDAASWHSIRGAQIILSMKVIGLAFDISNGQVLLPDVPSYLGYCLCVGTVIFGPWISFQDYMNILFSGTSVLDVQWILKVVRSSVIGVLCMTYSTCFVNWIFMDDYHKWILAYKDAQSFRFSHYFVCFISEATATLAGIGYGDLQWNLSVSKPQHIEIPRSLVDVVTNWNLPMHRWLKNCYSGSFGSSQGDSTGLFSDRSNAVGLNFQLAAVLFSLGFYSYVEYVFREKLSRIYSACLLSKSCTEPCEHQYKSTNPYVIITNLGFGLLSVFHLAYLGLMFDSSESAQEGYTMSHTLEKWSNLGYLSHFVLLGTFIFHLLI</sequence>
<evidence type="ECO:0000313" key="2">
    <source>
        <dbReference type="EMBL" id="KAK3102736.1"/>
    </source>
</evidence>
<feature type="transmembrane region" description="Helical" evidence="1">
    <location>
        <begin position="236"/>
        <end position="262"/>
    </location>
</feature>
<dbReference type="GO" id="GO:0017147">
    <property type="term" value="F:Wnt-protein binding"/>
    <property type="evidence" value="ECO:0007669"/>
    <property type="project" value="TreeGrafter"/>
</dbReference>
<feature type="transmembrane region" description="Helical" evidence="1">
    <location>
        <begin position="197"/>
        <end position="216"/>
    </location>
</feature>